<feature type="compositionally biased region" description="Polar residues" evidence="1">
    <location>
        <begin position="31"/>
        <end position="42"/>
    </location>
</feature>
<proteinExistence type="predicted"/>
<protein>
    <submittedName>
        <fullName evidence="3">Uncharacterized protein</fullName>
    </submittedName>
</protein>
<reference evidence="3 4" key="1">
    <citation type="journal article" date="2023" name="J. Hered.">
        <title>Chromosome-level genome of the wood stork (Mycteria americana) provides insight into avian chromosome evolution.</title>
        <authorList>
            <person name="Flamio R. Jr."/>
            <person name="Ramstad K.M."/>
        </authorList>
    </citation>
    <scope>NUCLEOTIDE SEQUENCE [LARGE SCALE GENOMIC DNA]</scope>
    <source>
        <strain evidence="3">JAX WOST 10</strain>
    </source>
</reference>
<feature type="region of interest" description="Disordered" evidence="1">
    <location>
        <begin position="1"/>
        <end position="49"/>
    </location>
</feature>
<keyword evidence="2" id="KW-0812">Transmembrane</keyword>
<keyword evidence="4" id="KW-1185">Reference proteome</keyword>
<dbReference type="AlphaFoldDB" id="A0AAN7PLN1"/>
<keyword evidence="2" id="KW-0472">Membrane</keyword>
<feature type="region of interest" description="Disordered" evidence="1">
    <location>
        <begin position="66"/>
        <end position="95"/>
    </location>
</feature>
<name>A0AAN7PLN1_MYCAM</name>
<evidence type="ECO:0000313" key="4">
    <source>
        <dbReference type="Proteomes" id="UP001333110"/>
    </source>
</evidence>
<accession>A0AAN7PLN1</accession>
<evidence type="ECO:0000256" key="2">
    <source>
        <dbReference type="SAM" id="Phobius"/>
    </source>
</evidence>
<sequence>MAVRSHSEEDQGLDLAGHKPFSRERKGGDFSSRSLEESQSVTRAIGWDGQCQETTMEITQALKNKGAEATLESPPEDEGLGPFSNRFVNAPSPRKGSQLLGFPSLPSNSRLLAPLSQHWSSQCVINIMLILNPKQSTIPATRKKINSIPAETRTPVLWGNLDVKVLECVQRRAPKVGKGLEGMSSEERLRTLGLSCLERRRLRGDLLALSSFLRRGSGEGVSGHVEMAQSCVPQGKFRLDMRKHFLIERVVKPWNRLPREAVDALCLVALNPFILQSVLILVIAWTQMQDLALGLFELHEVHTGSLLQPCIKCTTQLGVICKPAEGALNPTVNVINKDIEQYQSQYRPLRNTTSYWSPFGH</sequence>
<dbReference type="Proteomes" id="UP001333110">
    <property type="component" value="Unassembled WGS sequence"/>
</dbReference>
<feature type="transmembrane region" description="Helical" evidence="2">
    <location>
        <begin position="264"/>
        <end position="285"/>
    </location>
</feature>
<keyword evidence="2" id="KW-1133">Transmembrane helix</keyword>
<evidence type="ECO:0000256" key="1">
    <source>
        <dbReference type="SAM" id="MobiDB-lite"/>
    </source>
</evidence>
<comment type="caution">
    <text evidence="3">The sequence shown here is derived from an EMBL/GenBank/DDBJ whole genome shotgun (WGS) entry which is preliminary data.</text>
</comment>
<dbReference type="EMBL" id="JAUNZN010000002">
    <property type="protein sequence ID" value="KAK4827993.1"/>
    <property type="molecule type" value="Genomic_DNA"/>
</dbReference>
<organism evidence="3 4">
    <name type="scientific">Mycteria americana</name>
    <name type="common">Wood stork</name>
    <dbReference type="NCBI Taxonomy" id="33587"/>
    <lineage>
        <taxon>Eukaryota</taxon>
        <taxon>Metazoa</taxon>
        <taxon>Chordata</taxon>
        <taxon>Craniata</taxon>
        <taxon>Vertebrata</taxon>
        <taxon>Euteleostomi</taxon>
        <taxon>Archelosauria</taxon>
        <taxon>Archosauria</taxon>
        <taxon>Dinosauria</taxon>
        <taxon>Saurischia</taxon>
        <taxon>Theropoda</taxon>
        <taxon>Coelurosauria</taxon>
        <taxon>Aves</taxon>
        <taxon>Neognathae</taxon>
        <taxon>Neoaves</taxon>
        <taxon>Aequornithes</taxon>
        <taxon>Ciconiiformes</taxon>
        <taxon>Ciconiidae</taxon>
        <taxon>Mycteria</taxon>
    </lineage>
</organism>
<evidence type="ECO:0000313" key="3">
    <source>
        <dbReference type="EMBL" id="KAK4827993.1"/>
    </source>
</evidence>
<gene>
    <name evidence="3" type="ORF">QYF61_022695</name>
</gene>